<sequence>MKEPRYMTEDQFHIEMEDISTYPLQRSADYSFWEEITFEDLQT</sequence>
<dbReference type="AlphaFoldDB" id="A0A383B857"/>
<name>A0A383B857_9ZZZZ</name>
<proteinExistence type="predicted"/>
<gene>
    <name evidence="1" type="ORF">METZ01_LOCUS469161</name>
</gene>
<protein>
    <submittedName>
        <fullName evidence="1">Uncharacterized protein</fullName>
    </submittedName>
</protein>
<organism evidence="1">
    <name type="scientific">marine metagenome</name>
    <dbReference type="NCBI Taxonomy" id="408172"/>
    <lineage>
        <taxon>unclassified sequences</taxon>
        <taxon>metagenomes</taxon>
        <taxon>ecological metagenomes</taxon>
    </lineage>
</organism>
<feature type="non-terminal residue" evidence="1">
    <location>
        <position position="43"/>
    </location>
</feature>
<dbReference type="EMBL" id="UINC01198378">
    <property type="protein sequence ID" value="SVE16307.1"/>
    <property type="molecule type" value="Genomic_DNA"/>
</dbReference>
<accession>A0A383B857</accession>
<evidence type="ECO:0000313" key="1">
    <source>
        <dbReference type="EMBL" id="SVE16307.1"/>
    </source>
</evidence>
<reference evidence="1" key="1">
    <citation type="submission" date="2018-05" db="EMBL/GenBank/DDBJ databases">
        <authorList>
            <person name="Lanie J.A."/>
            <person name="Ng W.-L."/>
            <person name="Kazmierczak K.M."/>
            <person name="Andrzejewski T.M."/>
            <person name="Davidsen T.M."/>
            <person name="Wayne K.J."/>
            <person name="Tettelin H."/>
            <person name="Glass J.I."/>
            <person name="Rusch D."/>
            <person name="Podicherti R."/>
            <person name="Tsui H.-C.T."/>
            <person name="Winkler M.E."/>
        </authorList>
    </citation>
    <scope>NUCLEOTIDE SEQUENCE</scope>
</reference>